<evidence type="ECO:0000313" key="4">
    <source>
        <dbReference type="EMBL" id="KAJ3047304.1"/>
    </source>
</evidence>
<feature type="domain" description="Telomerase activating protein Est1-like N-terminal" evidence="3">
    <location>
        <begin position="67"/>
        <end position="198"/>
    </location>
</feature>
<dbReference type="Gene3D" id="1.25.40.10">
    <property type="entry name" value="Tetratricopeptide repeat domain"/>
    <property type="match status" value="1"/>
</dbReference>
<dbReference type="PANTHER" id="PTHR15696:SF0">
    <property type="entry name" value="TELOMERASE-BINDING PROTEIN EST1A"/>
    <property type="match status" value="1"/>
</dbReference>
<evidence type="ECO:0008006" key="6">
    <source>
        <dbReference type="Google" id="ProtNLM"/>
    </source>
</evidence>
<dbReference type="InterPro" id="IPR018834">
    <property type="entry name" value="DNA/RNA-bd_Est1-type"/>
</dbReference>
<dbReference type="GO" id="GO:0070034">
    <property type="term" value="F:telomerase RNA binding"/>
    <property type="evidence" value="ECO:0007669"/>
    <property type="project" value="TreeGrafter"/>
</dbReference>
<comment type="caution">
    <text evidence="4">The sequence shown here is derived from an EMBL/GenBank/DDBJ whole genome shotgun (WGS) entry which is preliminary data.</text>
</comment>
<dbReference type="EMBL" id="JADGJD010000987">
    <property type="protein sequence ID" value="KAJ3047304.1"/>
    <property type="molecule type" value="Genomic_DNA"/>
</dbReference>
<dbReference type="InterPro" id="IPR011990">
    <property type="entry name" value="TPR-like_helical_dom_sf"/>
</dbReference>
<dbReference type="InterPro" id="IPR019458">
    <property type="entry name" value="Est1-like_N"/>
</dbReference>
<dbReference type="InterPro" id="IPR045153">
    <property type="entry name" value="Est1/Ebs1-like"/>
</dbReference>
<name>A0AAD5S8K9_9FUNG</name>
<dbReference type="Proteomes" id="UP001212841">
    <property type="component" value="Unassembled WGS sequence"/>
</dbReference>
<accession>A0AAD5S8K9</accession>
<dbReference type="AlphaFoldDB" id="A0AAD5S8K9"/>
<reference evidence="4" key="1">
    <citation type="submission" date="2020-05" db="EMBL/GenBank/DDBJ databases">
        <title>Phylogenomic resolution of chytrid fungi.</title>
        <authorList>
            <person name="Stajich J.E."/>
            <person name="Amses K."/>
            <person name="Simmons R."/>
            <person name="Seto K."/>
            <person name="Myers J."/>
            <person name="Bonds A."/>
            <person name="Quandt C.A."/>
            <person name="Barry K."/>
            <person name="Liu P."/>
            <person name="Grigoriev I."/>
            <person name="Longcore J.E."/>
            <person name="James T.Y."/>
        </authorList>
    </citation>
    <scope>NUCLEOTIDE SEQUENCE</scope>
    <source>
        <strain evidence="4">JEL0318</strain>
    </source>
</reference>
<dbReference type="Pfam" id="PF10373">
    <property type="entry name" value="EST1_DNA_bind"/>
    <property type="match status" value="1"/>
</dbReference>
<feature type="domain" description="DNA/RNA-binding" evidence="2">
    <location>
        <begin position="209"/>
        <end position="358"/>
    </location>
</feature>
<gene>
    <name evidence="4" type="ORF">HK097_011655</name>
</gene>
<dbReference type="GO" id="GO:0042162">
    <property type="term" value="F:telomeric DNA binding"/>
    <property type="evidence" value="ECO:0007669"/>
    <property type="project" value="TreeGrafter"/>
</dbReference>
<organism evidence="4 5">
    <name type="scientific">Rhizophlyctis rosea</name>
    <dbReference type="NCBI Taxonomy" id="64517"/>
    <lineage>
        <taxon>Eukaryota</taxon>
        <taxon>Fungi</taxon>
        <taxon>Fungi incertae sedis</taxon>
        <taxon>Chytridiomycota</taxon>
        <taxon>Chytridiomycota incertae sedis</taxon>
        <taxon>Chytridiomycetes</taxon>
        <taxon>Rhizophlyctidales</taxon>
        <taxon>Rhizophlyctidaceae</taxon>
        <taxon>Rhizophlyctis</taxon>
    </lineage>
</organism>
<feature type="compositionally biased region" description="Basic and acidic residues" evidence="1">
    <location>
        <begin position="362"/>
        <end position="373"/>
    </location>
</feature>
<evidence type="ECO:0000313" key="5">
    <source>
        <dbReference type="Proteomes" id="UP001212841"/>
    </source>
</evidence>
<evidence type="ECO:0000259" key="2">
    <source>
        <dbReference type="Pfam" id="PF10373"/>
    </source>
</evidence>
<evidence type="ECO:0000259" key="3">
    <source>
        <dbReference type="Pfam" id="PF10374"/>
    </source>
</evidence>
<dbReference type="GO" id="GO:0005697">
    <property type="term" value="C:telomerase holoenzyme complex"/>
    <property type="evidence" value="ECO:0007669"/>
    <property type="project" value="TreeGrafter"/>
</dbReference>
<dbReference type="SUPFAM" id="SSF48452">
    <property type="entry name" value="TPR-like"/>
    <property type="match status" value="1"/>
</dbReference>
<sequence length="494" mass="55493">MNAGTGGLPSASALLGSADQLQSDLRKLLKNPNVDPFSREVSNLRQQLRDTYEQIIFSDIDLALSKDVEANVWKIAHYRFIEEFRKKVKTISNNAKQRGGSSRALSQEERQQMRILTASFRSFLTEANGFYLSFIQKMTHRFDLERVERIVLQKLDVVFSTGARRGETIGPAMQTKALMVCHRALIFLGDLSRYREIHADKKEKNWALAKSFYELALRLVPTNGNPFNQLAVIDTYEGDELGAVECYFRSLVIQQPFPTAMENLALLFRKARGKAEGGKEAEPARTDAYSDFVKEFIVLHSYVFGKDVSLDRFSSAKSAFLGKFMDLLKSQQFPPELLTRLFIINFGAAHLIHTAVAAAEKGQDDSSNEEGRLHGSVVQKVEDNNTPESGQKRRMVPQKANARTKTSAKVLASRQASVPKIKEDLTLEQKKEIGKNLVLLSIDMACPVFTAVAELAQHNRIDGMDEGSAFAKMLVVVKIIGRWLLERAREGQEE</sequence>
<dbReference type="PANTHER" id="PTHR15696">
    <property type="entry name" value="SMG-7 SUPPRESSOR WITH MORPHOLOGICAL EFFECT ON GENITALIA PROTEIN 7"/>
    <property type="match status" value="1"/>
</dbReference>
<proteinExistence type="predicted"/>
<evidence type="ECO:0000256" key="1">
    <source>
        <dbReference type="SAM" id="MobiDB-lite"/>
    </source>
</evidence>
<feature type="region of interest" description="Disordered" evidence="1">
    <location>
        <begin position="362"/>
        <end position="409"/>
    </location>
</feature>
<dbReference type="Pfam" id="PF10374">
    <property type="entry name" value="EST1"/>
    <property type="match status" value="1"/>
</dbReference>
<feature type="non-terminal residue" evidence="4">
    <location>
        <position position="494"/>
    </location>
</feature>
<protein>
    <recommendedName>
        <fullName evidence="6">Telomerase activating protein Est1-like N-terminal domain-containing protein</fullName>
    </recommendedName>
</protein>
<dbReference type="GO" id="GO:0000184">
    <property type="term" value="P:nuclear-transcribed mRNA catabolic process, nonsense-mediated decay"/>
    <property type="evidence" value="ECO:0007669"/>
    <property type="project" value="TreeGrafter"/>
</dbReference>
<keyword evidence="5" id="KW-1185">Reference proteome</keyword>